<feature type="compositionally biased region" description="Low complexity" evidence="1">
    <location>
        <begin position="126"/>
        <end position="147"/>
    </location>
</feature>
<name>A0A8C5U2F1_9PASS</name>
<dbReference type="GO" id="GO:0036503">
    <property type="term" value="P:ERAD pathway"/>
    <property type="evidence" value="ECO:0007669"/>
    <property type="project" value="TreeGrafter"/>
</dbReference>
<evidence type="ECO:0000313" key="2">
    <source>
        <dbReference type="Ensembl" id="ENSMCSP00000016493.1"/>
    </source>
</evidence>
<sequence length="255" mass="26813">RVPDTVRARPGGRCDHRRVPCHSITQALSHVLGAGAMPESRSVFEAAQDPELLRGLTLVTGAAADAGTAERAPENAASSYFFSAQTEHYRLDWHRFNLKQRLLGQLSLHSVSSFFSLVGDVSSISGSDSDSSDASSESELPPSASDSCETPQIPRSHKVLLRNAKGQFISAYRCVLGAGKASHSPAFWVREPREGGCSVAYACPFPQPTGAGAQDLPPLYSASTAGHSAEPSGRPGVGTQIGWGLSAPLQRGCAG</sequence>
<reference evidence="2" key="1">
    <citation type="submission" date="2025-08" db="UniProtKB">
        <authorList>
            <consortium name="Ensembl"/>
        </authorList>
    </citation>
    <scope>IDENTIFICATION</scope>
</reference>
<protein>
    <submittedName>
        <fullName evidence="2">Uncharacterized protein</fullName>
    </submittedName>
</protein>
<keyword evidence="3" id="KW-1185">Reference proteome</keyword>
<evidence type="ECO:0000256" key="1">
    <source>
        <dbReference type="SAM" id="MobiDB-lite"/>
    </source>
</evidence>
<organism evidence="2 3">
    <name type="scientific">Malurus cyaneus samueli</name>
    <dbReference type="NCBI Taxonomy" id="2593467"/>
    <lineage>
        <taxon>Eukaryota</taxon>
        <taxon>Metazoa</taxon>
        <taxon>Chordata</taxon>
        <taxon>Craniata</taxon>
        <taxon>Vertebrata</taxon>
        <taxon>Euteleostomi</taxon>
        <taxon>Archelosauria</taxon>
        <taxon>Archosauria</taxon>
        <taxon>Dinosauria</taxon>
        <taxon>Saurischia</taxon>
        <taxon>Theropoda</taxon>
        <taxon>Coelurosauria</taxon>
        <taxon>Aves</taxon>
        <taxon>Neognathae</taxon>
        <taxon>Neoaves</taxon>
        <taxon>Telluraves</taxon>
        <taxon>Australaves</taxon>
        <taxon>Passeriformes</taxon>
        <taxon>Meliphagoidea</taxon>
        <taxon>Maluridae</taxon>
        <taxon>Malurus</taxon>
    </lineage>
</organism>
<feature type="region of interest" description="Disordered" evidence="1">
    <location>
        <begin position="126"/>
        <end position="152"/>
    </location>
</feature>
<evidence type="ECO:0000313" key="3">
    <source>
        <dbReference type="Proteomes" id="UP000694560"/>
    </source>
</evidence>
<reference evidence="2" key="2">
    <citation type="submission" date="2025-09" db="UniProtKB">
        <authorList>
            <consortium name="Ensembl"/>
        </authorList>
    </citation>
    <scope>IDENTIFICATION</scope>
</reference>
<dbReference type="Proteomes" id="UP000694560">
    <property type="component" value="Unplaced"/>
</dbReference>
<proteinExistence type="predicted"/>
<dbReference type="PANTHER" id="PTHR16036:SF2">
    <property type="entry name" value="TRNA ENDONUCLEASE ANKZF1"/>
    <property type="match status" value="1"/>
</dbReference>
<dbReference type="AlphaFoldDB" id="A0A8C5U2F1"/>
<accession>A0A8C5U2F1</accession>
<dbReference type="Ensembl" id="ENSMCST00000016912.1">
    <property type="protein sequence ID" value="ENSMCSP00000016493.1"/>
    <property type="gene ID" value="ENSMCSG00000011607.1"/>
</dbReference>
<dbReference type="OrthoDB" id="429841at2759"/>
<dbReference type="PANTHER" id="PTHR16036">
    <property type="entry name" value="ANKYRIN REPEAT AND ZINC FINGER DOMAIN-CONTAINING PROTEIN 1"/>
    <property type="match status" value="1"/>
</dbReference>
<dbReference type="InterPro" id="IPR047139">
    <property type="entry name" value="ANKZ1/VMS1"/>
</dbReference>